<evidence type="ECO:0000313" key="3">
    <source>
        <dbReference type="Proteomes" id="UP000823388"/>
    </source>
</evidence>
<organism evidence="2 3">
    <name type="scientific">Panicum virgatum</name>
    <name type="common">Blackwell switchgrass</name>
    <dbReference type="NCBI Taxonomy" id="38727"/>
    <lineage>
        <taxon>Eukaryota</taxon>
        <taxon>Viridiplantae</taxon>
        <taxon>Streptophyta</taxon>
        <taxon>Embryophyta</taxon>
        <taxon>Tracheophyta</taxon>
        <taxon>Spermatophyta</taxon>
        <taxon>Magnoliopsida</taxon>
        <taxon>Liliopsida</taxon>
        <taxon>Poales</taxon>
        <taxon>Poaceae</taxon>
        <taxon>PACMAD clade</taxon>
        <taxon>Panicoideae</taxon>
        <taxon>Panicodae</taxon>
        <taxon>Paniceae</taxon>
        <taxon>Panicinae</taxon>
        <taxon>Panicum</taxon>
        <taxon>Panicum sect. Hiantes</taxon>
    </lineage>
</organism>
<proteinExistence type="predicted"/>
<evidence type="ECO:0000313" key="2">
    <source>
        <dbReference type="EMBL" id="KAG2558098.1"/>
    </source>
</evidence>
<dbReference type="AlphaFoldDB" id="A0A8T0PAW6"/>
<protein>
    <submittedName>
        <fullName evidence="2">Uncharacterized protein</fullName>
    </submittedName>
</protein>
<name>A0A8T0PAW6_PANVG</name>
<accession>A0A8T0PAW6</accession>
<comment type="caution">
    <text evidence="2">The sequence shown here is derived from an EMBL/GenBank/DDBJ whole genome shotgun (WGS) entry which is preliminary data.</text>
</comment>
<feature type="compositionally biased region" description="Basic and acidic residues" evidence="1">
    <location>
        <begin position="40"/>
        <end position="76"/>
    </location>
</feature>
<feature type="compositionally biased region" description="Basic and acidic residues" evidence="1">
    <location>
        <begin position="104"/>
        <end position="118"/>
    </location>
</feature>
<feature type="compositionally biased region" description="Basic residues" evidence="1">
    <location>
        <begin position="122"/>
        <end position="131"/>
    </location>
</feature>
<feature type="compositionally biased region" description="Low complexity" evidence="1">
    <location>
        <begin position="92"/>
        <end position="103"/>
    </location>
</feature>
<dbReference type="Proteomes" id="UP000823388">
    <property type="component" value="Chromosome 8N"/>
</dbReference>
<dbReference type="EMBL" id="CM029052">
    <property type="protein sequence ID" value="KAG2558098.1"/>
    <property type="molecule type" value="Genomic_DNA"/>
</dbReference>
<feature type="region of interest" description="Disordered" evidence="1">
    <location>
        <begin position="1"/>
        <end position="131"/>
    </location>
</feature>
<keyword evidence="3" id="KW-1185">Reference proteome</keyword>
<sequence>MLAEEAAAAATEVPETEVESEAPAAAEEAEAKPAKAKKGARGEEARHGEEAGRPPAVRRDDLGGNHGAQGEDRVELGGHQQVRGGEARHEAAAQLPQAAGRAAQEARGRGEADPREELVQPGRRRMGAGRG</sequence>
<feature type="compositionally biased region" description="Low complexity" evidence="1">
    <location>
        <begin position="1"/>
        <end position="13"/>
    </location>
</feature>
<gene>
    <name evidence="2" type="ORF">PVAP13_8NG132801</name>
</gene>
<reference evidence="2" key="1">
    <citation type="submission" date="2020-05" db="EMBL/GenBank/DDBJ databases">
        <title>WGS assembly of Panicum virgatum.</title>
        <authorList>
            <person name="Lovell J.T."/>
            <person name="Jenkins J."/>
            <person name="Shu S."/>
            <person name="Juenger T.E."/>
            <person name="Schmutz J."/>
        </authorList>
    </citation>
    <scope>NUCLEOTIDE SEQUENCE</scope>
    <source>
        <strain evidence="2">AP13</strain>
    </source>
</reference>
<evidence type="ECO:0000256" key="1">
    <source>
        <dbReference type="SAM" id="MobiDB-lite"/>
    </source>
</evidence>